<evidence type="ECO:0000256" key="8">
    <source>
        <dbReference type="SAM" id="MobiDB-lite"/>
    </source>
</evidence>
<feature type="compositionally biased region" description="Acidic residues" evidence="8">
    <location>
        <begin position="21"/>
        <end position="40"/>
    </location>
</feature>
<reference evidence="11" key="1">
    <citation type="submission" date="2017-04" db="EMBL/GenBank/DDBJ databases">
        <authorList>
            <person name="Varghese N."/>
            <person name="Submissions S."/>
        </authorList>
    </citation>
    <scope>NUCLEOTIDE SEQUENCE [LARGE SCALE GENOMIC DNA]</scope>
    <source>
        <strain evidence="11">DSM 16512</strain>
    </source>
</reference>
<dbReference type="SUPFAM" id="SSF101801">
    <property type="entry name" value="Surface presentation of antigens (SPOA)"/>
    <property type="match status" value="1"/>
</dbReference>
<keyword evidence="5" id="KW-0145">Chemotaxis</keyword>
<dbReference type="NCBIfam" id="TIGR02480">
    <property type="entry name" value="fliN"/>
    <property type="match status" value="1"/>
</dbReference>
<dbReference type="InterPro" id="IPR051469">
    <property type="entry name" value="FliN/MopA/SpaO"/>
</dbReference>
<dbReference type="AlphaFoldDB" id="A0A1W1WSK0"/>
<gene>
    <name evidence="10" type="ORF">SAMN05660197_1080</name>
</gene>
<dbReference type="PRINTS" id="PR00956">
    <property type="entry name" value="FLGMOTORFLIN"/>
</dbReference>
<evidence type="ECO:0000313" key="11">
    <source>
        <dbReference type="Proteomes" id="UP000192602"/>
    </source>
</evidence>
<keyword evidence="11" id="KW-1185">Reference proteome</keyword>
<dbReference type="InterPro" id="IPR036429">
    <property type="entry name" value="SpoA-like_sf"/>
</dbReference>
<dbReference type="GO" id="GO:0009425">
    <property type="term" value="C:bacterial-type flagellum basal body"/>
    <property type="evidence" value="ECO:0007669"/>
    <property type="project" value="InterPro"/>
</dbReference>
<evidence type="ECO:0000313" key="10">
    <source>
        <dbReference type="EMBL" id="SMC09274.1"/>
    </source>
</evidence>
<dbReference type="InterPro" id="IPR012826">
    <property type="entry name" value="FliN"/>
</dbReference>
<evidence type="ECO:0000256" key="5">
    <source>
        <dbReference type="ARBA" id="ARBA00022500"/>
    </source>
</evidence>
<evidence type="ECO:0000256" key="6">
    <source>
        <dbReference type="ARBA" id="ARBA00022779"/>
    </source>
</evidence>
<dbReference type="Pfam" id="PF01052">
    <property type="entry name" value="FliMN_C"/>
    <property type="match status" value="1"/>
</dbReference>
<accession>A0A1W1WSK0</accession>
<dbReference type="InterPro" id="IPR001543">
    <property type="entry name" value="FliN-like_C"/>
</dbReference>
<dbReference type="EMBL" id="FWWZ01000001">
    <property type="protein sequence ID" value="SMC09274.1"/>
    <property type="molecule type" value="Genomic_DNA"/>
</dbReference>
<keyword evidence="4" id="KW-1003">Cell membrane</keyword>
<dbReference type="GO" id="GO:0071973">
    <property type="term" value="P:bacterial-type flagellum-dependent cell motility"/>
    <property type="evidence" value="ECO:0007669"/>
    <property type="project" value="InterPro"/>
</dbReference>
<dbReference type="Proteomes" id="UP000192602">
    <property type="component" value="Unassembled WGS sequence"/>
</dbReference>
<keyword evidence="7" id="KW-0472">Membrane</keyword>
<evidence type="ECO:0000256" key="4">
    <source>
        <dbReference type="ARBA" id="ARBA00022475"/>
    </source>
</evidence>
<dbReference type="Gene3D" id="2.30.330.10">
    <property type="entry name" value="SpoA-like"/>
    <property type="match status" value="1"/>
</dbReference>
<dbReference type="GO" id="GO:0006935">
    <property type="term" value="P:chemotaxis"/>
    <property type="evidence" value="ECO:0007669"/>
    <property type="project" value="UniProtKB-KW"/>
</dbReference>
<evidence type="ECO:0000259" key="9">
    <source>
        <dbReference type="Pfam" id="PF01052"/>
    </source>
</evidence>
<keyword evidence="6" id="KW-0283">Flagellar rotation</keyword>
<dbReference type="STRING" id="1069081.SAMN05660197_1080"/>
<keyword evidence="10" id="KW-0969">Cilium</keyword>
<feature type="domain" description="Flagellar motor switch protein FliN-like C-terminal" evidence="9">
    <location>
        <begin position="87"/>
        <end position="157"/>
    </location>
</feature>
<dbReference type="RefSeq" id="WP_197685307.1">
    <property type="nucleotide sequence ID" value="NZ_AP026671.1"/>
</dbReference>
<keyword evidence="10" id="KW-0282">Flagellum</keyword>
<protein>
    <recommendedName>
        <fullName evidence="3">Flagellar motor switch protein FliN</fullName>
    </recommendedName>
</protein>
<keyword evidence="10" id="KW-0966">Cell projection</keyword>
<name>A0A1W1WSK0_9BACT</name>
<sequence length="168" mass="19218">MSEENKELSPDELMAQQFADMGDEQIEEPEAQESTQEENADEKSEELSPDELMAQQFAQMSYNDEENTKPLDEFGEYEKSVDSKLSLLLDIPLEITVEIGSTQMPLEDVLKLNPNSVIELDRYVNEPIDLKVNGRVIAKGELYTVKNNFGIKITHIIKPEDRLKILER</sequence>
<comment type="subcellular location">
    <subcellularLocation>
        <location evidence="1">Cell membrane</location>
        <topology evidence="1">Peripheral membrane protein</topology>
        <orientation evidence="1">Cytoplasmic side</orientation>
    </subcellularLocation>
</comment>
<comment type="similarity">
    <text evidence="2">Belongs to the FliN/MopA/SpaO family.</text>
</comment>
<dbReference type="GO" id="GO:0005886">
    <property type="term" value="C:plasma membrane"/>
    <property type="evidence" value="ECO:0007669"/>
    <property type="project" value="UniProtKB-SubCell"/>
</dbReference>
<dbReference type="PANTHER" id="PTHR43484:SF1">
    <property type="entry name" value="FLAGELLAR MOTOR SWITCH PROTEIN FLIN"/>
    <property type="match status" value="1"/>
</dbReference>
<evidence type="ECO:0000256" key="1">
    <source>
        <dbReference type="ARBA" id="ARBA00004413"/>
    </source>
</evidence>
<evidence type="ECO:0000256" key="7">
    <source>
        <dbReference type="ARBA" id="ARBA00023136"/>
    </source>
</evidence>
<feature type="region of interest" description="Disordered" evidence="8">
    <location>
        <begin position="1"/>
        <end position="51"/>
    </location>
</feature>
<dbReference type="PANTHER" id="PTHR43484">
    <property type="match status" value="1"/>
</dbReference>
<evidence type="ECO:0000256" key="2">
    <source>
        <dbReference type="ARBA" id="ARBA00009226"/>
    </source>
</evidence>
<dbReference type="GO" id="GO:0003774">
    <property type="term" value="F:cytoskeletal motor activity"/>
    <property type="evidence" value="ECO:0007669"/>
    <property type="project" value="InterPro"/>
</dbReference>
<dbReference type="InterPro" id="IPR001172">
    <property type="entry name" value="FliN_T3SS_HrcQb"/>
</dbReference>
<proteinExistence type="inferred from homology"/>
<organism evidence="10 11">
    <name type="scientific">Nitratiruptor tergarcus DSM 16512</name>
    <dbReference type="NCBI Taxonomy" id="1069081"/>
    <lineage>
        <taxon>Bacteria</taxon>
        <taxon>Pseudomonadati</taxon>
        <taxon>Campylobacterota</taxon>
        <taxon>Epsilonproteobacteria</taxon>
        <taxon>Nautiliales</taxon>
        <taxon>Nitratiruptoraceae</taxon>
        <taxon>Nitratiruptor</taxon>
    </lineage>
</organism>
<evidence type="ECO:0000256" key="3">
    <source>
        <dbReference type="ARBA" id="ARBA00021897"/>
    </source>
</evidence>